<evidence type="ECO:0000256" key="1">
    <source>
        <dbReference type="SAM" id="Phobius"/>
    </source>
</evidence>
<evidence type="ECO:0000313" key="2">
    <source>
        <dbReference type="EMBL" id="MBB4042638.1"/>
    </source>
</evidence>
<name>A0A840CX05_9BACE</name>
<accession>A0A840CX05</accession>
<dbReference type="AlphaFoldDB" id="A0A840CX05"/>
<evidence type="ECO:0000313" key="3">
    <source>
        <dbReference type="Proteomes" id="UP000560658"/>
    </source>
</evidence>
<feature type="transmembrane region" description="Helical" evidence="1">
    <location>
        <begin position="90"/>
        <end position="111"/>
    </location>
</feature>
<protein>
    <submittedName>
        <fullName evidence="2">Membrane protein</fullName>
    </submittedName>
</protein>
<keyword evidence="3" id="KW-1185">Reference proteome</keyword>
<comment type="caution">
    <text evidence="2">The sequence shown here is derived from an EMBL/GenBank/DDBJ whole genome shotgun (WGS) entry which is preliminary data.</text>
</comment>
<organism evidence="2 3">
    <name type="scientific">Bacteroides reticulotermitis</name>
    <dbReference type="NCBI Taxonomy" id="1133319"/>
    <lineage>
        <taxon>Bacteria</taxon>
        <taxon>Pseudomonadati</taxon>
        <taxon>Bacteroidota</taxon>
        <taxon>Bacteroidia</taxon>
        <taxon>Bacteroidales</taxon>
        <taxon>Bacteroidaceae</taxon>
        <taxon>Bacteroides</taxon>
    </lineage>
</organism>
<feature type="transmembrane region" description="Helical" evidence="1">
    <location>
        <begin position="14"/>
        <end position="37"/>
    </location>
</feature>
<keyword evidence="1" id="KW-0812">Transmembrane</keyword>
<proteinExistence type="predicted"/>
<feature type="transmembrane region" description="Helical" evidence="1">
    <location>
        <begin position="43"/>
        <end position="69"/>
    </location>
</feature>
<dbReference type="Proteomes" id="UP000560658">
    <property type="component" value="Unassembled WGS sequence"/>
</dbReference>
<sequence length="112" mass="12780">MEMSHNKPFSRRKFVSVGLSATLVVLVITAIVIQIFEALEIDFFIHLFTVIHIFTGLTFTVLSVLHTMLNWQLLRGYFQTRRLGVRRETIGALLLTLVTILTAVLFVCLVMD</sequence>
<gene>
    <name evidence="2" type="ORF">GGR06_000397</name>
</gene>
<reference evidence="2" key="1">
    <citation type="submission" date="2020-08" db="EMBL/GenBank/DDBJ databases">
        <title>Genomic Encyclopedia of Type Strains, Phase IV (KMG-IV): sequencing the most valuable type-strain genomes for metagenomic binning, comparative biology and taxonomic classification.</title>
        <authorList>
            <person name="Goeker M."/>
        </authorList>
    </citation>
    <scope>NUCLEOTIDE SEQUENCE [LARGE SCALE GENOMIC DNA]</scope>
    <source>
        <strain evidence="2">DSM 105720</strain>
    </source>
</reference>
<keyword evidence="1" id="KW-0472">Membrane</keyword>
<keyword evidence="1" id="KW-1133">Transmembrane helix</keyword>
<dbReference type="EMBL" id="JACIER010000001">
    <property type="protein sequence ID" value="MBB4042638.1"/>
    <property type="molecule type" value="Genomic_DNA"/>
</dbReference>